<dbReference type="RefSeq" id="WP_263233474.1">
    <property type="nucleotide sequence ID" value="NZ_CP106793.1"/>
</dbReference>
<proteinExistence type="predicted"/>
<reference evidence="7" key="1">
    <citation type="submission" date="2022-10" db="EMBL/GenBank/DDBJ databases">
        <authorList>
            <person name="Mo P."/>
        </authorList>
    </citation>
    <scope>NUCLEOTIDE SEQUENCE</scope>
    <source>
        <strain evidence="7">HUAS 13-4</strain>
    </source>
</reference>
<dbReference type="InterPro" id="IPR001991">
    <property type="entry name" value="Na-dicarboxylate_symporter"/>
</dbReference>
<evidence type="ECO:0000256" key="4">
    <source>
        <dbReference type="ARBA" id="ARBA00022989"/>
    </source>
</evidence>
<keyword evidence="5 6" id="KW-0472">Membrane</keyword>
<evidence type="ECO:0000256" key="6">
    <source>
        <dbReference type="SAM" id="Phobius"/>
    </source>
</evidence>
<evidence type="ECO:0000256" key="1">
    <source>
        <dbReference type="ARBA" id="ARBA00004141"/>
    </source>
</evidence>
<dbReference type="PANTHER" id="PTHR42865:SF1">
    <property type="entry name" value="AEROBIC C4-DICARBOXYLATE TRANSPORT PROTEIN"/>
    <property type="match status" value="1"/>
</dbReference>
<keyword evidence="2" id="KW-0813">Transport</keyword>
<dbReference type="Proteomes" id="UP001061298">
    <property type="component" value="Chromosome"/>
</dbReference>
<keyword evidence="8" id="KW-1185">Reference proteome</keyword>
<keyword evidence="3 6" id="KW-0812">Transmembrane</keyword>
<dbReference type="EMBL" id="CP106793">
    <property type="protein sequence ID" value="UXY23321.1"/>
    <property type="molecule type" value="Genomic_DNA"/>
</dbReference>
<evidence type="ECO:0000256" key="3">
    <source>
        <dbReference type="ARBA" id="ARBA00022692"/>
    </source>
</evidence>
<sequence length="105" mass="11255">MTHTPGGGRAEQAARIAATPWYRQLYVQVPVAIVIGIVLGWRWPDLATDMEPIGTTFITAMKMLIGPIVFLTIIGGIAGVADLKKVGRTGVKALAYFRSARSSPC</sequence>
<dbReference type="PANTHER" id="PTHR42865">
    <property type="entry name" value="PROTON/GLUTAMATE-ASPARTATE SYMPORTER"/>
    <property type="match status" value="1"/>
</dbReference>
<protein>
    <submittedName>
        <fullName evidence="7">Cation:dicarboxylase symporter family transporter</fullName>
    </submittedName>
</protein>
<dbReference type="Pfam" id="PF00375">
    <property type="entry name" value="SDF"/>
    <property type="match status" value="1"/>
</dbReference>
<keyword evidence="4 6" id="KW-1133">Transmembrane helix</keyword>
<dbReference type="InterPro" id="IPR036458">
    <property type="entry name" value="Na:dicarbo_symporter_sf"/>
</dbReference>
<feature type="transmembrane region" description="Helical" evidence="6">
    <location>
        <begin position="63"/>
        <end position="83"/>
    </location>
</feature>
<name>A0ABY6EBZ4_9ACTN</name>
<comment type="subcellular location">
    <subcellularLocation>
        <location evidence="1">Membrane</location>
        <topology evidence="1">Multi-pass membrane protein</topology>
    </subcellularLocation>
</comment>
<organism evidence="7 8">
    <name type="scientific">Streptomyces cynarae</name>
    <dbReference type="NCBI Taxonomy" id="2981134"/>
    <lineage>
        <taxon>Bacteria</taxon>
        <taxon>Bacillati</taxon>
        <taxon>Actinomycetota</taxon>
        <taxon>Actinomycetes</taxon>
        <taxon>Kitasatosporales</taxon>
        <taxon>Streptomycetaceae</taxon>
        <taxon>Streptomyces</taxon>
    </lineage>
</organism>
<evidence type="ECO:0000256" key="5">
    <source>
        <dbReference type="ARBA" id="ARBA00023136"/>
    </source>
</evidence>
<accession>A0ABY6EBZ4</accession>
<evidence type="ECO:0000313" key="8">
    <source>
        <dbReference type="Proteomes" id="UP001061298"/>
    </source>
</evidence>
<dbReference type="SUPFAM" id="SSF118215">
    <property type="entry name" value="Proton glutamate symport protein"/>
    <property type="match status" value="1"/>
</dbReference>
<evidence type="ECO:0000313" key="7">
    <source>
        <dbReference type="EMBL" id="UXY23321.1"/>
    </source>
</evidence>
<feature type="transmembrane region" description="Helical" evidence="6">
    <location>
        <begin position="25"/>
        <end position="43"/>
    </location>
</feature>
<dbReference type="Gene3D" id="1.10.3860.10">
    <property type="entry name" value="Sodium:dicarboxylate symporter"/>
    <property type="match status" value="1"/>
</dbReference>
<evidence type="ECO:0000256" key="2">
    <source>
        <dbReference type="ARBA" id="ARBA00022448"/>
    </source>
</evidence>
<gene>
    <name evidence="7" type="ORF">N8I84_34955</name>
</gene>